<protein>
    <submittedName>
        <fullName evidence="1">Uncharacterized protein</fullName>
    </submittedName>
</protein>
<evidence type="ECO:0000313" key="1">
    <source>
        <dbReference type="EMBL" id="MFC7200233.1"/>
    </source>
</evidence>
<keyword evidence="2" id="KW-1185">Reference proteome</keyword>
<organism evidence="1 2">
    <name type="scientific">Halospeciosus flavus</name>
    <dbReference type="NCBI Taxonomy" id="3032283"/>
    <lineage>
        <taxon>Archaea</taxon>
        <taxon>Methanobacteriati</taxon>
        <taxon>Methanobacteriota</taxon>
        <taxon>Stenosarchaea group</taxon>
        <taxon>Halobacteria</taxon>
        <taxon>Halobacteriales</taxon>
        <taxon>Halobacteriaceae</taxon>
        <taxon>Halospeciosus</taxon>
    </lineage>
</organism>
<evidence type="ECO:0000313" key="2">
    <source>
        <dbReference type="Proteomes" id="UP001596447"/>
    </source>
</evidence>
<name>A0ABD5Z4Z0_9EURY</name>
<proteinExistence type="predicted"/>
<dbReference type="RefSeq" id="WP_382217441.1">
    <property type="nucleotide sequence ID" value="NZ_JBHTAR010000011.1"/>
</dbReference>
<sequence length="77" mass="8636">MYVPGGTAVYRSLTRMDLSLPAGERVYRVDDETRVSGPDERHLERDGDYFELWVRIEDAVYAGSADPPDETPSCGLL</sequence>
<dbReference type="EMBL" id="JBHTAR010000011">
    <property type="protein sequence ID" value="MFC7200233.1"/>
    <property type="molecule type" value="Genomic_DNA"/>
</dbReference>
<comment type="caution">
    <text evidence="1">The sequence shown here is derived from an EMBL/GenBank/DDBJ whole genome shotgun (WGS) entry which is preliminary data.</text>
</comment>
<gene>
    <name evidence="1" type="ORF">ACFQJ9_12565</name>
</gene>
<accession>A0ABD5Z4Z0</accession>
<reference evidence="1 2" key="1">
    <citation type="journal article" date="2019" name="Int. J. Syst. Evol. Microbiol.">
        <title>The Global Catalogue of Microorganisms (GCM) 10K type strain sequencing project: providing services to taxonomists for standard genome sequencing and annotation.</title>
        <authorList>
            <consortium name="The Broad Institute Genomics Platform"/>
            <consortium name="The Broad Institute Genome Sequencing Center for Infectious Disease"/>
            <person name="Wu L."/>
            <person name="Ma J."/>
        </authorList>
    </citation>
    <scope>NUCLEOTIDE SEQUENCE [LARGE SCALE GENOMIC DNA]</scope>
    <source>
        <strain evidence="1 2">XZGYJ-43</strain>
    </source>
</reference>
<dbReference type="AlphaFoldDB" id="A0ABD5Z4Z0"/>
<dbReference type="Proteomes" id="UP001596447">
    <property type="component" value="Unassembled WGS sequence"/>
</dbReference>